<feature type="transmembrane region" description="Helical" evidence="1">
    <location>
        <begin position="66"/>
        <end position="88"/>
    </location>
</feature>
<dbReference type="AlphaFoldDB" id="A0A366HUB3"/>
<proteinExistence type="predicted"/>
<keyword evidence="2" id="KW-0808">Transferase</keyword>
<dbReference type="EMBL" id="QNRR01000001">
    <property type="protein sequence ID" value="RBP47430.1"/>
    <property type="molecule type" value="Genomic_DNA"/>
</dbReference>
<evidence type="ECO:0000313" key="3">
    <source>
        <dbReference type="Proteomes" id="UP000253426"/>
    </source>
</evidence>
<gene>
    <name evidence="2" type="ORF">DES53_101227</name>
</gene>
<keyword evidence="3" id="KW-1185">Reference proteome</keyword>
<feature type="transmembrane region" description="Helical" evidence="1">
    <location>
        <begin position="229"/>
        <end position="251"/>
    </location>
</feature>
<sequence>MLPPTDLRPNRLTAIDVFRGFVMFLMAAELMELAHVARQFPDSSFWQIIGRHTSHVEWTGCSLHDLIQPGFSFLVGVALPFSIAGRLAKGQRPAQLWWHALWRSLLLVLLGVFLRSIDAPITYWTFEDTLSQIGLGYPFLFLLGFVGSKARWAALAFVLVGYWLAFALFPLPPADFNYPATNVRPDWPHHFEGFLAHWNINSNAAWAFDVWFLNLFPREVFFTGNRGGYATLSFVPTLGTMILGLIAGAWLKSASDDSGLKPAKEVSAEKGTEDTPAMAATLRLIYAGIICLALGWALHVTGVCPVVKKIWTPAWTLFSGGWCFLILAGFYFITEVQEWKRWAFPLLVIGMNSIAMYVLVHTTSDFFREALHTHLGTGVFKVLGEGIAPVLEGGAVLLILWLILLWMHRRKLYLRI</sequence>
<feature type="transmembrane region" description="Helical" evidence="1">
    <location>
        <begin position="153"/>
        <end position="171"/>
    </location>
</feature>
<feature type="transmembrane region" description="Helical" evidence="1">
    <location>
        <begin position="342"/>
        <end position="360"/>
    </location>
</feature>
<reference evidence="2 3" key="1">
    <citation type="submission" date="2018-06" db="EMBL/GenBank/DDBJ databases">
        <title>Genomic Encyclopedia of Type Strains, Phase IV (KMG-IV): sequencing the most valuable type-strain genomes for metagenomic binning, comparative biology and taxonomic classification.</title>
        <authorList>
            <person name="Goeker M."/>
        </authorList>
    </citation>
    <scope>NUCLEOTIDE SEQUENCE [LARGE SCALE GENOMIC DNA]</scope>
    <source>
        <strain evidence="2 3">DSM 25532</strain>
    </source>
</reference>
<keyword evidence="1" id="KW-0812">Transmembrane</keyword>
<dbReference type="PANTHER" id="PTHR31061:SF24">
    <property type="entry name" value="LD22376P"/>
    <property type="match status" value="1"/>
</dbReference>
<dbReference type="GO" id="GO:0016746">
    <property type="term" value="F:acyltransferase activity"/>
    <property type="evidence" value="ECO:0007669"/>
    <property type="project" value="UniProtKB-KW"/>
</dbReference>
<dbReference type="PANTHER" id="PTHR31061">
    <property type="entry name" value="LD22376P"/>
    <property type="match status" value="1"/>
</dbReference>
<feature type="transmembrane region" description="Helical" evidence="1">
    <location>
        <begin position="387"/>
        <end position="407"/>
    </location>
</feature>
<feature type="transmembrane region" description="Helical" evidence="1">
    <location>
        <begin position="280"/>
        <end position="298"/>
    </location>
</feature>
<keyword evidence="1" id="KW-1133">Transmembrane helix</keyword>
<organism evidence="2 3">
    <name type="scientific">Roseimicrobium gellanilyticum</name>
    <dbReference type="NCBI Taxonomy" id="748857"/>
    <lineage>
        <taxon>Bacteria</taxon>
        <taxon>Pseudomonadati</taxon>
        <taxon>Verrucomicrobiota</taxon>
        <taxon>Verrucomicrobiia</taxon>
        <taxon>Verrucomicrobiales</taxon>
        <taxon>Verrucomicrobiaceae</taxon>
        <taxon>Roseimicrobium</taxon>
    </lineage>
</organism>
<protein>
    <submittedName>
        <fullName evidence="2">Putative acyltransferase</fullName>
    </submittedName>
</protein>
<keyword evidence="1" id="KW-0472">Membrane</keyword>
<accession>A0A366HUB3</accession>
<dbReference type="OrthoDB" id="9788724at2"/>
<evidence type="ECO:0000313" key="2">
    <source>
        <dbReference type="EMBL" id="RBP47430.1"/>
    </source>
</evidence>
<feature type="transmembrane region" description="Helical" evidence="1">
    <location>
        <begin position="100"/>
        <end position="117"/>
    </location>
</feature>
<feature type="transmembrane region" description="Helical" evidence="1">
    <location>
        <begin position="129"/>
        <end position="146"/>
    </location>
</feature>
<feature type="transmembrane region" description="Helical" evidence="1">
    <location>
        <begin position="310"/>
        <end position="333"/>
    </location>
</feature>
<name>A0A366HUB3_9BACT</name>
<dbReference type="RefSeq" id="WP_113956366.1">
    <property type="nucleotide sequence ID" value="NZ_QNRR01000001.1"/>
</dbReference>
<keyword evidence="2" id="KW-0012">Acyltransferase</keyword>
<dbReference type="Proteomes" id="UP000253426">
    <property type="component" value="Unassembled WGS sequence"/>
</dbReference>
<evidence type="ECO:0000256" key="1">
    <source>
        <dbReference type="SAM" id="Phobius"/>
    </source>
</evidence>
<comment type="caution">
    <text evidence="2">The sequence shown here is derived from an EMBL/GenBank/DDBJ whole genome shotgun (WGS) entry which is preliminary data.</text>
</comment>